<proteinExistence type="predicted"/>
<dbReference type="SUPFAM" id="SSF52141">
    <property type="entry name" value="Uracil-DNA glycosylase-like"/>
    <property type="match status" value="1"/>
</dbReference>
<dbReference type="InterPro" id="IPR036895">
    <property type="entry name" value="Uracil-DNA_glycosylase-like_sf"/>
</dbReference>
<evidence type="ECO:0000313" key="1">
    <source>
        <dbReference type="EMBL" id="PJE80870.1"/>
    </source>
</evidence>
<dbReference type="AlphaFoldDB" id="A0A2H9TC92"/>
<reference evidence="1" key="1">
    <citation type="journal article" date="2017" name="Appl. Environ. Microbiol.">
        <title>Molecular characterization of an Endozoicomonas-like organism causing infection in king scallop Pecten maximus L.</title>
        <authorList>
            <person name="Cano I."/>
            <person name="van Aerle R."/>
            <person name="Ross S."/>
            <person name="Verner-Jeffreys D.W."/>
            <person name="Paley R.K."/>
            <person name="Rimmer G."/>
            <person name="Ryder D."/>
            <person name="Hooper P."/>
            <person name="Stone D."/>
            <person name="Feist S.W."/>
        </authorList>
    </citation>
    <scope>NUCLEOTIDE SEQUENCE</scope>
</reference>
<accession>A0A2H9TC92</accession>
<comment type="caution">
    <text evidence="1">The sequence shown here is derived from an EMBL/GenBank/DDBJ whole genome shotgun (WGS) entry which is preliminary data.</text>
</comment>
<organism evidence="1">
    <name type="scientific">invertebrate metagenome</name>
    <dbReference type="NCBI Taxonomy" id="1711999"/>
    <lineage>
        <taxon>unclassified sequences</taxon>
        <taxon>metagenomes</taxon>
        <taxon>organismal metagenomes</taxon>
    </lineage>
</organism>
<dbReference type="Gene3D" id="3.40.470.10">
    <property type="entry name" value="Uracil-DNA glycosylase-like domain"/>
    <property type="match status" value="1"/>
</dbReference>
<sequence length="289" mass="31798">MHRATGALKESTRQAYLEAMGIQVWYPRVVLPYARVARVIRQEEYQPVKSLSDPGTSAGAVMVSESAVISTSSPAIASSCDSSEKTPAVPVRAADILGAFPDTIHENPRTETTSVVPPVKNIAPTPFRLIIQEINPETLMVADMPVKGVNPFTRFHQQLLGDILHALCFSDISCRQLVREFSWPLGGTDYSRGLMSRIQQDDQAAHEAVCAFLENQFGLSRRRFLLVLGHSAVRFLIDPDGAFDNLRGVHPGVSEGQRIIVSHGLDELMKVPGLKEECWQDISALRALL</sequence>
<gene>
    <name evidence="1" type="ORF">CI610_00118</name>
</gene>
<name>A0A2H9TC92_9ZZZZ</name>
<protein>
    <submittedName>
        <fullName evidence="1">Uncharacterized protein</fullName>
    </submittedName>
</protein>
<dbReference type="EMBL" id="NSIT01000003">
    <property type="protein sequence ID" value="PJE80870.1"/>
    <property type="molecule type" value="Genomic_DNA"/>
</dbReference>